<organism evidence="1 2">
    <name type="scientific">Eimeria necatrix</name>
    <dbReference type="NCBI Taxonomy" id="51315"/>
    <lineage>
        <taxon>Eukaryota</taxon>
        <taxon>Sar</taxon>
        <taxon>Alveolata</taxon>
        <taxon>Apicomplexa</taxon>
        <taxon>Conoidasida</taxon>
        <taxon>Coccidia</taxon>
        <taxon>Eucoccidiorida</taxon>
        <taxon>Eimeriorina</taxon>
        <taxon>Eimeriidae</taxon>
        <taxon>Eimeria</taxon>
    </lineage>
</organism>
<accession>U6MQM3</accession>
<protein>
    <submittedName>
        <fullName evidence="1">Uncharacterized protein</fullName>
    </submittedName>
</protein>
<sequence>MQPQSEWAAAAPDKGELLELFSPFLFPSFQLTLGFRV</sequence>
<name>U6MQM3_9EIME</name>
<dbReference type="Proteomes" id="UP000030754">
    <property type="component" value="Unassembled WGS sequence"/>
</dbReference>
<dbReference type="AlphaFoldDB" id="U6MQM3"/>
<proteinExistence type="predicted"/>
<dbReference type="VEuPathDB" id="ToxoDB:ENH_00018400"/>
<dbReference type="EMBL" id="HG723532">
    <property type="protein sequence ID" value="CDJ66311.1"/>
    <property type="molecule type" value="Genomic_DNA"/>
</dbReference>
<reference evidence="1" key="2">
    <citation type="submission" date="2013-10" db="EMBL/GenBank/DDBJ databases">
        <authorList>
            <person name="Aslett M."/>
        </authorList>
    </citation>
    <scope>NUCLEOTIDE SEQUENCE [LARGE SCALE GENOMIC DNA]</scope>
    <source>
        <strain evidence="1">Houghton</strain>
    </source>
</reference>
<dbReference type="GeneID" id="25472014"/>
<keyword evidence="2" id="KW-1185">Reference proteome</keyword>
<gene>
    <name evidence="1" type="ORF">ENH_00018400</name>
</gene>
<reference evidence="1" key="1">
    <citation type="submission" date="2013-10" db="EMBL/GenBank/DDBJ databases">
        <title>Genomic analysis of the causative agents of coccidiosis in chickens.</title>
        <authorList>
            <person name="Reid A.J."/>
            <person name="Blake D."/>
            <person name="Billington K."/>
            <person name="Browne H."/>
            <person name="Dunn M."/>
            <person name="Hung S."/>
            <person name="Kawahara F."/>
            <person name="Miranda-Saavedra D."/>
            <person name="Mourier T."/>
            <person name="Nagra H."/>
            <person name="Otto T.D."/>
            <person name="Rawlings N."/>
            <person name="Sanchez A."/>
            <person name="Sanders M."/>
            <person name="Subramaniam C."/>
            <person name="Tay Y."/>
            <person name="Dear P."/>
            <person name="Doerig C."/>
            <person name="Gruber A."/>
            <person name="Parkinson J."/>
            <person name="Shirley M."/>
            <person name="Wan K.L."/>
            <person name="Berriman M."/>
            <person name="Tomley F."/>
            <person name="Pain A."/>
        </authorList>
    </citation>
    <scope>NUCLEOTIDE SEQUENCE [LARGE SCALE GENOMIC DNA]</scope>
    <source>
        <strain evidence="1">Houghton</strain>
    </source>
</reference>
<evidence type="ECO:0000313" key="1">
    <source>
        <dbReference type="EMBL" id="CDJ66311.1"/>
    </source>
</evidence>
<evidence type="ECO:0000313" key="2">
    <source>
        <dbReference type="Proteomes" id="UP000030754"/>
    </source>
</evidence>
<dbReference type="RefSeq" id="XP_013434779.1">
    <property type="nucleotide sequence ID" value="XM_013579325.1"/>
</dbReference>